<dbReference type="RefSeq" id="WP_164499674.1">
    <property type="nucleotide sequence ID" value="NZ_SNYL01000001.1"/>
</dbReference>
<feature type="transmembrane region" description="Helical" evidence="1">
    <location>
        <begin position="6"/>
        <end position="24"/>
    </location>
</feature>
<evidence type="ECO:0000313" key="3">
    <source>
        <dbReference type="Proteomes" id="UP000295510"/>
    </source>
</evidence>
<dbReference type="AlphaFoldDB" id="A0A4R6UJD9"/>
<organism evidence="2 3">
    <name type="scientific">Tepidicella xavieri</name>
    <dbReference type="NCBI Taxonomy" id="360241"/>
    <lineage>
        <taxon>Bacteria</taxon>
        <taxon>Pseudomonadati</taxon>
        <taxon>Pseudomonadota</taxon>
        <taxon>Betaproteobacteria</taxon>
        <taxon>Burkholderiales</taxon>
        <taxon>Tepidicella</taxon>
    </lineage>
</organism>
<evidence type="ECO:0000256" key="1">
    <source>
        <dbReference type="SAM" id="Phobius"/>
    </source>
</evidence>
<accession>A0A4R6UJD9</accession>
<gene>
    <name evidence="2" type="ORF">DFR43_10176</name>
</gene>
<keyword evidence="1" id="KW-0812">Transmembrane</keyword>
<proteinExistence type="predicted"/>
<name>A0A4R6UJD9_9BURK</name>
<evidence type="ECO:0000313" key="2">
    <source>
        <dbReference type="EMBL" id="TDQ45175.1"/>
    </source>
</evidence>
<keyword evidence="1" id="KW-0472">Membrane</keyword>
<feature type="transmembrane region" description="Helical" evidence="1">
    <location>
        <begin position="36"/>
        <end position="57"/>
    </location>
</feature>
<protein>
    <submittedName>
        <fullName evidence="2">Uncharacterized protein</fullName>
    </submittedName>
</protein>
<reference evidence="2 3" key="1">
    <citation type="submission" date="2019-03" db="EMBL/GenBank/DDBJ databases">
        <title>Genomic Encyclopedia of Type Strains, Phase IV (KMG-IV): sequencing the most valuable type-strain genomes for metagenomic binning, comparative biology and taxonomic classification.</title>
        <authorList>
            <person name="Goeker M."/>
        </authorList>
    </citation>
    <scope>NUCLEOTIDE SEQUENCE [LARGE SCALE GENOMIC DNA]</scope>
    <source>
        <strain evidence="2 3">DSM 19605</strain>
    </source>
</reference>
<dbReference type="EMBL" id="SNYL01000001">
    <property type="protein sequence ID" value="TDQ45175.1"/>
    <property type="molecule type" value="Genomic_DNA"/>
</dbReference>
<sequence>MFLFRFLMFFLLGGAAICFGFYIATGKDHFRRWGIVILKWTLIAAFFFFGVLILSRIA</sequence>
<dbReference type="Proteomes" id="UP000295510">
    <property type="component" value="Unassembled WGS sequence"/>
</dbReference>
<keyword evidence="1" id="KW-1133">Transmembrane helix</keyword>
<comment type="caution">
    <text evidence="2">The sequence shown here is derived from an EMBL/GenBank/DDBJ whole genome shotgun (WGS) entry which is preliminary data.</text>
</comment>
<keyword evidence="3" id="KW-1185">Reference proteome</keyword>